<comment type="caution">
    <text evidence="1">The sequence shown here is derived from an EMBL/GenBank/DDBJ whole genome shotgun (WGS) entry which is preliminary data.</text>
</comment>
<organism evidence="1 2">
    <name type="scientific">Micromonospora luteifusca</name>
    <dbReference type="NCBI Taxonomy" id="709860"/>
    <lineage>
        <taxon>Bacteria</taxon>
        <taxon>Bacillati</taxon>
        <taxon>Actinomycetota</taxon>
        <taxon>Actinomycetes</taxon>
        <taxon>Micromonosporales</taxon>
        <taxon>Micromonosporaceae</taxon>
        <taxon>Micromonospora</taxon>
    </lineage>
</organism>
<proteinExistence type="predicted"/>
<name>A0ABS2M3W5_9ACTN</name>
<reference evidence="1 2" key="1">
    <citation type="submission" date="2021-01" db="EMBL/GenBank/DDBJ databases">
        <title>Sequencing the genomes of 1000 actinobacteria strains.</title>
        <authorList>
            <person name="Klenk H.-P."/>
        </authorList>
    </citation>
    <scope>NUCLEOTIDE SEQUENCE [LARGE SCALE GENOMIC DNA]</scope>
    <source>
        <strain evidence="1 2">DSM 100204</strain>
    </source>
</reference>
<gene>
    <name evidence="1" type="ORF">JOD64_006066</name>
</gene>
<evidence type="ECO:0000313" key="1">
    <source>
        <dbReference type="EMBL" id="MBM7494844.1"/>
    </source>
</evidence>
<dbReference type="Proteomes" id="UP000764837">
    <property type="component" value="Unassembled WGS sequence"/>
</dbReference>
<dbReference type="EMBL" id="JAFBBP010000001">
    <property type="protein sequence ID" value="MBM7494844.1"/>
    <property type="molecule type" value="Genomic_DNA"/>
</dbReference>
<evidence type="ECO:0000313" key="2">
    <source>
        <dbReference type="Proteomes" id="UP000764837"/>
    </source>
</evidence>
<dbReference type="RefSeq" id="WP_204945370.1">
    <property type="nucleotide sequence ID" value="NZ_JAFBBP010000001.1"/>
</dbReference>
<sequence>MTTHSASRPDVNRLVRLVLPMIVLVAPVAALAIGAVSADELLAGLPLAVAGPEETAPQPASVALEDWPW</sequence>
<accession>A0ABS2M3W5</accession>
<protein>
    <submittedName>
        <fullName evidence="1">Uncharacterized protein</fullName>
    </submittedName>
</protein>
<keyword evidence="2" id="KW-1185">Reference proteome</keyword>